<gene>
    <name evidence="11" type="primary">arv1</name>
    <name evidence="11" type="ORF">SOMG_03267</name>
</gene>
<dbReference type="InterPro" id="IPR007290">
    <property type="entry name" value="Arv1"/>
</dbReference>
<dbReference type="KEGG" id="som:SOMG_03267"/>
<sequence length="266" mass="30449">MKCVECNATVDSLYTDYGRGTSNIRVAQCRNCKQFADKYIELDFVLISIDVILMKPQVYRHLLFNSLSARNFRNVINFSILIVLFDVFLIWSRLEKRAAVFPNMITETSFIALPIVRQYLYLLLLCLVETATYQTSIITLMYSLIGWKHWTSASGSVILSSSTKMLPVFMVIWDYDIPAAAMIVEWVVLFSNMEALSILTGKGRFTKIGMIVLLSSILRSFIVYLFLHHTALKTIQQPVACESFTTYKHLLFQSFQKITLTAQTAI</sequence>
<dbReference type="PANTHER" id="PTHR14467:SF0">
    <property type="entry name" value="PROTEIN ARV1"/>
    <property type="match status" value="1"/>
</dbReference>
<keyword evidence="3 10" id="KW-0813">Transport</keyword>
<evidence type="ECO:0000256" key="5">
    <source>
        <dbReference type="ARBA" id="ARBA00022824"/>
    </source>
</evidence>
<keyword evidence="12" id="KW-1185">Reference proteome</keyword>
<evidence type="ECO:0000256" key="3">
    <source>
        <dbReference type="ARBA" id="ARBA00022448"/>
    </source>
</evidence>
<dbReference type="Proteomes" id="UP001212411">
    <property type="component" value="Chromosome 2"/>
</dbReference>
<dbReference type="GO" id="GO:0032541">
    <property type="term" value="C:cortical endoplasmic reticulum"/>
    <property type="evidence" value="ECO:0007669"/>
    <property type="project" value="TreeGrafter"/>
</dbReference>
<keyword evidence="10" id="KW-0333">Golgi apparatus</keyword>
<dbReference type="GO" id="GO:0006665">
    <property type="term" value="P:sphingolipid metabolic process"/>
    <property type="evidence" value="ECO:0007669"/>
    <property type="project" value="UniProtKB-UniRule"/>
</dbReference>
<dbReference type="AlphaFoldDB" id="A0AAF0AW78"/>
<proteinExistence type="inferred from homology"/>
<evidence type="ECO:0000256" key="2">
    <source>
        <dbReference type="ARBA" id="ARBA00009187"/>
    </source>
</evidence>
<evidence type="ECO:0000256" key="10">
    <source>
        <dbReference type="RuleBase" id="RU368065"/>
    </source>
</evidence>
<evidence type="ECO:0000256" key="4">
    <source>
        <dbReference type="ARBA" id="ARBA00022692"/>
    </source>
</evidence>
<name>A0AAF0AW78_9SCHI</name>
<dbReference type="GeneID" id="80876747"/>
<comment type="function">
    <text evidence="10">Regulates also the sphingolipid metabolism.</text>
</comment>
<evidence type="ECO:0000256" key="9">
    <source>
        <dbReference type="ARBA" id="ARBA00023136"/>
    </source>
</evidence>
<dbReference type="EMBL" id="CP115612">
    <property type="protein sequence ID" value="WBW73233.1"/>
    <property type="molecule type" value="Genomic_DNA"/>
</dbReference>
<keyword evidence="6 10" id="KW-1133">Transmembrane helix</keyword>
<feature type="transmembrane region" description="Helical" evidence="10">
    <location>
        <begin position="208"/>
        <end position="227"/>
    </location>
</feature>
<evidence type="ECO:0000256" key="8">
    <source>
        <dbReference type="ARBA" id="ARBA00023098"/>
    </source>
</evidence>
<organism evidence="11 12">
    <name type="scientific">Schizosaccharomyces osmophilus</name>
    <dbReference type="NCBI Taxonomy" id="2545709"/>
    <lineage>
        <taxon>Eukaryota</taxon>
        <taxon>Fungi</taxon>
        <taxon>Dikarya</taxon>
        <taxon>Ascomycota</taxon>
        <taxon>Taphrinomycotina</taxon>
        <taxon>Schizosaccharomycetes</taxon>
        <taxon>Schizosaccharomycetales</taxon>
        <taxon>Schizosaccharomycetaceae</taxon>
        <taxon>Schizosaccharomyces</taxon>
    </lineage>
</organism>
<dbReference type="GO" id="GO:0000139">
    <property type="term" value="C:Golgi membrane"/>
    <property type="evidence" value="ECO:0007669"/>
    <property type="project" value="UniProtKB-SubCell"/>
</dbReference>
<dbReference type="GO" id="GO:0005789">
    <property type="term" value="C:endoplasmic reticulum membrane"/>
    <property type="evidence" value="ECO:0007669"/>
    <property type="project" value="UniProtKB-SubCell"/>
</dbReference>
<evidence type="ECO:0000256" key="6">
    <source>
        <dbReference type="ARBA" id="ARBA00022989"/>
    </source>
</evidence>
<keyword evidence="7 10" id="KW-0445">Lipid transport</keyword>
<evidence type="ECO:0000256" key="1">
    <source>
        <dbReference type="ARBA" id="ARBA00004477"/>
    </source>
</evidence>
<reference evidence="11 12" key="1">
    <citation type="journal article" date="2023" name="G3 (Bethesda)">
        <title>A high-quality reference genome for the fission yeast Schizosaccharomyces osmophilus.</title>
        <authorList>
            <person name="Jia G.S."/>
            <person name="Zhang W.C."/>
            <person name="Liang Y."/>
            <person name="Liu X.H."/>
            <person name="Rhind N."/>
            <person name="Pidoux A."/>
            <person name="Brysch-Herzberg M."/>
            <person name="Du L.L."/>
        </authorList>
    </citation>
    <scope>NUCLEOTIDE SEQUENCE [LARGE SCALE GENOMIC DNA]</scope>
    <source>
        <strain evidence="11 12">CBS 15793</strain>
    </source>
</reference>
<dbReference type="RefSeq" id="XP_056037476.1">
    <property type="nucleotide sequence ID" value="XM_056182058.1"/>
</dbReference>
<keyword evidence="8 10" id="KW-0443">Lipid metabolism</keyword>
<dbReference type="Pfam" id="PF04161">
    <property type="entry name" value="Arv1"/>
    <property type="match status" value="1"/>
</dbReference>
<dbReference type="GO" id="GO:0097036">
    <property type="term" value="P:regulation of plasma membrane sterol distribution"/>
    <property type="evidence" value="ECO:0007669"/>
    <property type="project" value="UniProtKB-UniRule"/>
</dbReference>
<feature type="transmembrane region" description="Helical" evidence="10">
    <location>
        <begin position="75"/>
        <end position="94"/>
    </location>
</feature>
<accession>A0AAF0AW78</accession>
<feature type="transmembrane region" description="Helical" evidence="10">
    <location>
        <begin position="166"/>
        <end position="188"/>
    </location>
</feature>
<comment type="similarity">
    <text evidence="2 10">Belongs to the ARV1 family.</text>
</comment>
<keyword evidence="10" id="KW-0746">Sphingolipid metabolism</keyword>
<evidence type="ECO:0000256" key="7">
    <source>
        <dbReference type="ARBA" id="ARBA00023055"/>
    </source>
</evidence>
<protein>
    <recommendedName>
        <fullName evidence="10">Protein ARV</fullName>
    </recommendedName>
</protein>
<dbReference type="GO" id="GO:0032366">
    <property type="term" value="P:intracellular sterol transport"/>
    <property type="evidence" value="ECO:0007669"/>
    <property type="project" value="UniProtKB-UniRule"/>
</dbReference>
<dbReference type="PANTHER" id="PTHR14467">
    <property type="entry name" value="ARV1"/>
    <property type="match status" value="1"/>
</dbReference>
<comment type="subcellular location">
    <subcellularLocation>
        <location evidence="1 10">Endoplasmic reticulum membrane</location>
        <topology evidence="1 10">Multi-pass membrane protein</topology>
    </subcellularLocation>
    <subcellularLocation>
        <location evidence="10">Golgi apparatus membrane</location>
        <topology evidence="10">Multi-pass membrane protein</topology>
    </subcellularLocation>
</comment>
<keyword evidence="9 10" id="KW-0472">Membrane</keyword>
<comment type="function">
    <text evidence="10">Mediator of sterol homeostasis involved in sterol uptake, trafficking and distribution into membranes.</text>
</comment>
<keyword evidence="5 10" id="KW-0256">Endoplasmic reticulum</keyword>
<evidence type="ECO:0000313" key="12">
    <source>
        <dbReference type="Proteomes" id="UP001212411"/>
    </source>
</evidence>
<dbReference type="GO" id="GO:0016125">
    <property type="term" value="P:sterol metabolic process"/>
    <property type="evidence" value="ECO:0007669"/>
    <property type="project" value="UniProtKB-UniRule"/>
</dbReference>
<evidence type="ECO:0000313" key="11">
    <source>
        <dbReference type="EMBL" id="WBW73233.1"/>
    </source>
</evidence>
<keyword evidence="4 10" id="KW-0812">Transmembrane</keyword>